<gene>
    <name evidence="5" type="ORF">M5G21_07795</name>
</gene>
<dbReference type="Proteomes" id="UP001148189">
    <property type="component" value="Unassembled WGS sequence"/>
</dbReference>
<proteinExistence type="predicted"/>
<comment type="caution">
    <text evidence="5">The sequence shown here is derived from an EMBL/GenBank/DDBJ whole genome shotgun (WGS) entry which is preliminary data.</text>
</comment>
<evidence type="ECO:0000256" key="2">
    <source>
        <dbReference type="PROSITE-ProRule" id="PRU00169"/>
    </source>
</evidence>
<feature type="modified residue" description="4-aspartylphosphate" evidence="2">
    <location>
        <position position="78"/>
    </location>
</feature>
<reference evidence="5" key="1">
    <citation type="submission" date="2022-05" db="EMBL/GenBank/DDBJ databases">
        <title>Novel Pseudomonas spp. Isolated from a Rainbow Trout Aquaculture Facility.</title>
        <authorList>
            <person name="Testerman T."/>
            <person name="Graf J."/>
        </authorList>
    </citation>
    <scope>NUCLEOTIDE SEQUENCE</scope>
    <source>
        <strain evidence="5">ID1050</strain>
    </source>
</reference>
<sequence length="269" mass="29607">METGVFSNAVLSREPTPSPTPPVHWQHLKVLVVEDHSAYRILMGWFLKQLGLGHQLVGDGQHGLAALTERRFDLVISDCQMPHMDGYTMSRAIRLREHANAQRRVPIIALTGNLVHDDPQRCRDAGMDAWLLKPLSLEQLHSVLALWLPGPADVQAPVPVSALWPTRAGLIETFGDALVVDQMLASLLCEAREDSVGLAHACRTLNAPLTAERLHRLVGSLAFLGVADLELRGMRLIERVHAQGIALSAPQLEAFQADLHTYLTYLGSL</sequence>
<feature type="domain" description="Response regulatory" evidence="4">
    <location>
        <begin position="29"/>
        <end position="148"/>
    </location>
</feature>
<keyword evidence="6" id="KW-1185">Reference proteome</keyword>
<dbReference type="EMBL" id="JAMDHD010000014">
    <property type="protein sequence ID" value="MDD0984859.1"/>
    <property type="molecule type" value="Genomic_DNA"/>
</dbReference>
<evidence type="ECO:0000313" key="6">
    <source>
        <dbReference type="Proteomes" id="UP001148189"/>
    </source>
</evidence>
<dbReference type="SMART" id="SM00448">
    <property type="entry name" value="REC"/>
    <property type="match status" value="1"/>
</dbReference>
<evidence type="ECO:0000313" key="5">
    <source>
        <dbReference type="EMBL" id="MDD0984859.1"/>
    </source>
</evidence>
<dbReference type="SUPFAM" id="SSF47226">
    <property type="entry name" value="Histidine-containing phosphotransfer domain, HPT domain"/>
    <property type="match status" value="1"/>
</dbReference>
<dbReference type="CDD" id="cd17546">
    <property type="entry name" value="REC_hyHK_CKI1_RcsC-like"/>
    <property type="match status" value="1"/>
</dbReference>
<dbReference type="InterPro" id="IPR001789">
    <property type="entry name" value="Sig_transdc_resp-reg_receiver"/>
</dbReference>
<dbReference type="RefSeq" id="WP_057438261.1">
    <property type="nucleotide sequence ID" value="NZ_JAMDHD010000014.1"/>
</dbReference>
<feature type="compositionally biased region" description="Polar residues" evidence="3">
    <location>
        <begin position="1"/>
        <end position="10"/>
    </location>
</feature>
<dbReference type="PANTHER" id="PTHR45339">
    <property type="entry name" value="HYBRID SIGNAL TRANSDUCTION HISTIDINE KINASE J"/>
    <property type="match status" value="1"/>
</dbReference>
<organism evidence="5 6">
    <name type="scientific">Pseudomonas shahriarae</name>
    <dbReference type="NCBI Taxonomy" id="2745512"/>
    <lineage>
        <taxon>Bacteria</taxon>
        <taxon>Pseudomonadati</taxon>
        <taxon>Pseudomonadota</taxon>
        <taxon>Gammaproteobacteria</taxon>
        <taxon>Pseudomonadales</taxon>
        <taxon>Pseudomonadaceae</taxon>
        <taxon>Pseudomonas</taxon>
    </lineage>
</organism>
<dbReference type="InterPro" id="IPR036641">
    <property type="entry name" value="HPT_dom_sf"/>
</dbReference>
<name>A0ABT5N8G7_9PSED</name>
<feature type="region of interest" description="Disordered" evidence="3">
    <location>
        <begin position="1"/>
        <end position="21"/>
    </location>
</feature>
<accession>A0ABT5N8G7</accession>
<dbReference type="PROSITE" id="PS50110">
    <property type="entry name" value="RESPONSE_REGULATORY"/>
    <property type="match status" value="1"/>
</dbReference>
<dbReference type="PANTHER" id="PTHR45339:SF5">
    <property type="entry name" value="HISTIDINE KINASE"/>
    <property type="match status" value="1"/>
</dbReference>
<dbReference type="InterPro" id="IPR011006">
    <property type="entry name" value="CheY-like_superfamily"/>
</dbReference>
<dbReference type="Pfam" id="PF00072">
    <property type="entry name" value="Response_reg"/>
    <property type="match status" value="1"/>
</dbReference>
<protein>
    <submittedName>
        <fullName evidence="5">Response regulator</fullName>
    </submittedName>
</protein>
<evidence type="ECO:0000256" key="1">
    <source>
        <dbReference type="ARBA" id="ARBA00022553"/>
    </source>
</evidence>
<evidence type="ECO:0000259" key="4">
    <source>
        <dbReference type="PROSITE" id="PS50110"/>
    </source>
</evidence>
<dbReference type="Gene3D" id="3.40.50.2300">
    <property type="match status" value="1"/>
</dbReference>
<evidence type="ECO:0000256" key="3">
    <source>
        <dbReference type="SAM" id="MobiDB-lite"/>
    </source>
</evidence>
<keyword evidence="1 2" id="KW-0597">Phosphoprotein</keyword>
<dbReference type="SUPFAM" id="SSF52172">
    <property type="entry name" value="CheY-like"/>
    <property type="match status" value="1"/>
</dbReference>